<proteinExistence type="predicted"/>
<protein>
    <submittedName>
        <fullName evidence="1">(pine wood nematode) hypothetical protein</fullName>
    </submittedName>
</protein>
<reference evidence="1" key="2">
    <citation type="submission" date="2020-09" db="EMBL/GenBank/DDBJ databases">
        <authorList>
            <person name="Kikuchi T."/>
        </authorList>
    </citation>
    <scope>NUCLEOTIDE SEQUENCE</scope>
    <source>
        <strain evidence="1">Ka4C1</strain>
    </source>
</reference>
<gene>
    <name evidence="1" type="ORF">BXYJ_LOCUS10072</name>
</gene>
<reference evidence="4" key="1">
    <citation type="submission" date="2016-11" db="UniProtKB">
        <authorList>
            <consortium name="WormBaseParasite"/>
        </authorList>
    </citation>
    <scope>IDENTIFICATION</scope>
</reference>
<dbReference type="AlphaFoldDB" id="A0A1I7RM05"/>
<evidence type="ECO:0000313" key="2">
    <source>
        <dbReference type="Proteomes" id="UP000095284"/>
    </source>
</evidence>
<dbReference type="WBParaSite" id="BXY_0174000.1">
    <property type="protein sequence ID" value="BXY_0174000.1"/>
    <property type="gene ID" value="BXY_0174000"/>
</dbReference>
<dbReference type="EMBL" id="CAJFDI010000004">
    <property type="protein sequence ID" value="CAD5227683.1"/>
    <property type="molecule type" value="Genomic_DNA"/>
</dbReference>
<organism evidence="2 4">
    <name type="scientific">Bursaphelenchus xylophilus</name>
    <name type="common">Pinewood nematode worm</name>
    <name type="synonym">Aphelenchoides xylophilus</name>
    <dbReference type="NCBI Taxonomy" id="6326"/>
    <lineage>
        <taxon>Eukaryota</taxon>
        <taxon>Metazoa</taxon>
        <taxon>Ecdysozoa</taxon>
        <taxon>Nematoda</taxon>
        <taxon>Chromadorea</taxon>
        <taxon>Rhabditida</taxon>
        <taxon>Tylenchina</taxon>
        <taxon>Tylenchomorpha</taxon>
        <taxon>Aphelenchoidea</taxon>
        <taxon>Aphelenchoididae</taxon>
        <taxon>Bursaphelenchus</taxon>
    </lineage>
</organism>
<dbReference type="Proteomes" id="UP000582659">
    <property type="component" value="Unassembled WGS sequence"/>
</dbReference>
<name>A0A1I7RM05_BURXY</name>
<sequence>MMTFGPEVSRPSEKFYHPRRSSNSLNVEIEYVMRLMAQSNSQMSNSSSQSFGGFNKSMRSGCVPTDQCLYIQIPNENGGLF</sequence>
<evidence type="ECO:0000313" key="1">
    <source>
        <dbReference type="EMBL" id="CAD5227683.1"/>
    </source>
</evidence>
<evidence type="ECO:0000313" key="3">
    <source>
        <dbReference type="Proteomes" id="UP000659654"/>
    </source>
</evidence>
<dbReference type="EMBL" id="CAJFCV020000004">
    <property type="protein sequence ID" value="CAG9118076.1"/>
    <property type="molecule type" value="Genomic_DNA"/>
</dbReference>
<keyword evidence="3" id="KW-1185">Reference proteome</keyword>
<accession>A0A1I7RM05</accession>
<dbReference type="Proteomes" id="UP000095284">
    <property type="component" value="Unplaced"/>
</dbReference>
<dbReference type="Proteomes" id="UP000659654">
    <property type="component" value="Unassembled WGS sequence"/>
</dbReference>
<evidence type="ECO:0000313" key="4">
    <source>
        <dbReference type="WBParaSite" id="BXY_0174000.1"/>
    </source>
</evidence>